<evidence type="ECO:0000313" key="1">
    <source>
        <dbReference type="EMBL" id="GAB97569.1"/>
    </source>
</evidence>
<proteinExistence type="predicted"/>
<evidence type="ECO:0008006" key="3">
    <source>
        <dbReference type="Google" id="ProtNLM"/>
    </source>
</evidence>
<organism evidence="1 2">
    <name type="scientific">Kineosphaera limosa NBRC 100340</name>
    <dbReference type="NCBI Taxonomy" id="1184609"/>
    <lineage>
        <taxon>Bacteria</taxon>
        <taxon>Bacillati</taxon>
        <taxon>Actinomycetota</taxon>
        <taxon>Actinomycetes</taxon>
        <taxon>Micrococcales</taxon>
        <taxon>Dermatophilaceae</taxon>
        <taxon>Kineosphaera</taxon>
    </lineage>
</organism>
<accession>K6XFE6</accession>
<dbReference type="AlphaFoldDB" id="K6XFE6"/>
<protein>
    <recommendedName>
        <fullName evidence="3">Ribbon-helix-helix protein CopG domain-containing protein</fullName>
    </recommendedName>
</protein>
<evidence type="ECO:0000313" key="2">
    <source>
        <dbReference type="Proteomes" id="UP000008366"/>
    </source>
</evidence>
<sequence length="68" mass="7425">MNGMADTTTIRISRDTHARVTRLAAERHETIDETVSRAIRALRQDAMGADLAADLTDDEVAWLDADAG</sequence>
<dbReference type="STRING" id="1184609.KILIM_074_00180"/>
<reference evidence="1 2" key="1">
    <citation type="submission" date="2012-08" db="EMBL/GenBank/DDBJ databases">
        <title>Whole genome shotgun sequence of Kineosphaera limosa NBRC 100340.</title>
        <authorList>
            <person name="Yoshida I."/>
            <person name="Isaki S."/>
            <person name="Hosoyama A."/>
            <person name="Tsuchikane K."/>
            <person name="Katsumata H."/>
            <person name="Ando Y."/>
            <person name="Ohji S."/>
            <person name="Hamada M."/>
            <person name="Tamura T."/>
            <person name="Yamazoe A."/>
            <person name="Yamazaki S."/>
            <person name="Fujita N."/>
        </authorList>
    </citation>
    <scope>NUCLEOTIDE SEQUENCE [LARGE SCALE GENOMIC DNA]</scope>
    <source>
        <strain evidence="1 2">NBRC 100340</strain>
    </source>
</reference>
<comment type="caution">
    <text evidence="1">The sequence shown here is derived from an EMBL/GenBank/DDBJ whole genome shotgun (WGS) entry which is preliminary data.</text>
</comment>
<dbReference type="eggNOG" id="ENOG5034737">
    <property type="taxonomic scope" value="Bacteria"/>
</dbReference>
<gene>
    <name evidence="1" type="ORF">KILIM_074_00180</name>
</gene>
<dbReference type="Proteomes" id="UP000008366">
    <property type="component" value="Unassembled WGS sequence"/>
</dbReference>
<name>K6XFE6_9MICO</name>
<dbReference type="EMBL" id="BAHD01000074">
    <property type="protein sequence ID" value="GAB97569.1"/>
    <property type="molecule type" value="Genomic_DNA"/>
</dbReference>
<keyword evidence="2" id="KW-1185">Reference proteome</keyword>